<accession>A0A418VTJ0</accession>
<feature type="domain" description="MOSC" evidence="1">
    <location>
        <begin position="18"/>
        <end position="148"/>
    </location>
</feature>
<dbReference type="SUPFAM" id="SSF50800">
    <property type="entry name" value="PK beta-barrel domain-like"/>
    <property type="match status" value="1"/>
</dbReference>
<dbReference type="AlphaFoldDB" id="A0A418VTJ0"/>
<dbReference type="InterPro" id="IPR005302">
    <property type="entry name" value="MoCF_Sase_C"/>
</dbReference>
<dbReference type="PROSITE" id="PS51340">
    <property type="entry name" value="MOSC"/>
    <property type="match status" value="1"/>
</dbReference>
<dbReference type="RefSeq" id="WP_119782512.1">
    <property type="nucleotide sequence ID" value="NZ_QYUK01000016.1"/>
</dbReference>
<evidence type="ECO:0000259" key="1">
    <source>
        <dbReference type="PROSITE" id="PS51340"/>
    </source>
</evidence>
<dbReference type="EMBL" id="QYUK01000016">
    <property type="protein sequence ID" value="RJF80460.1"/>
    <property type="molecule type" value="Genomic_DNA"/>
</dbReference>
<organism evidence="2 3">
    <name type="scientific">Oleomonas cavernae</name>
    <dbReference type="NCBI Taxonomy" id="2320859"/>
    <lineage>
        <taxon>Bacteria</taxon>
        <taxon>Pseudomonadati</taxon>
        <taxon>Pseudomonadota</taxon>
        <taxon>Alphaproteobacteria</taxon>
        <taxon>Acetobacterales</taxon>
        <taxon>Acetobacteraceae</taxon>
        <taxon>Oleomonas</taxon>
    </lineage>
</organism>
<dbReference type="Proteomes" id="UP000284605">
    <property type="component" value="Unassembled WGS sequence"/>
</dbReference>
<comment type="caution">
    <text evidence="2">The sequence shown here is derived from an EMBL/GenBank/DDBJ whole genome shotgun (WGS) entry which is preliminary data.</text>
</comment>
<reference evidence="2 3" key="1">
    <citation type="submission" date="2018-09" db="EMBL/GenBank/DDBJ databases">
        <authorList>
            <person name="Zhu H."/>
        </authorList>
    </citation>
    <scope>NUCLEOTIDE SEQUENCE [LARGE SCALE GENOMIC DNA]</scope>
    <source>
        <strain evidence="2 3">K1W22B-8</strain>
    </source>
</reference>
<dbReference type="Pfam" id="PF03473">
    <property type="entry name" value="MOSC"/>
    <property type="match status" value="1"/>
</dbReference>
<gene>
    <name evidence="2" type="ORF">D3874_25330</name>
</gene>
<dbReference type="OrthoDB" id="1550913at2"/>
<keyword evidence="3" id="KW-1185">Reference proteome</keyword>
<dbReference type="GO" id="GO:0030151">
    <property type="term" value="F:molybdenum ion binding"/>
    <property type="evidence" value="ECO:0007669"/>
    <property type="project" value="InterPro"/>
</dbReference>
<dbReference type="InterPro" id="IPR011037">
    <property type="entry name" value="Pyrv_Knase-like_insert_dom_sf"/>
</dbReference>
<dbReference type="PANTHER" id="PTHR36930">
    <property type="entry name" value="METAL-SULFUR CLUSTER BIOSYNTHESIS PROTEINS YUAD-RELATED"/>
    <property type="match status" value="1"/>
</dbReference>
<dbReference type="InterPro" id="IPR052716">
    <property type="entry name" value="MOSC_domain"/>
</dbReference>
<sequence length="149" mass="15445">MTGRLIAIARRAKPRLPMESLTAAAVTVEAGVEGDIRGRPGDRQVTVLAIEAFKAAVADVPGADPATPWTTRRANLLVEGIDLPRQPGAVLTIGTLTLEVTGETEPCERMDAQLPGLTAALTPDWRGGVTCRVLASGRVAIGDGVVVGV</sequence>
<name>A0A418VTJ0_9PROT</name>
<protein>
    <submittedName>
        <fullName evidence="2">MOSC domain-containing protein</fullName>
    </submittedName>
</protein>
<dbReference type="GO" id="GO:0030170">
    <property type="term" value="F:pyridoxal phosphate binding"/>
    <property type="evidence" value="ECO:0007669"/>
    <property type="project" value="InterPro"/>
</dbReference>
<dbReference type="GO" id="GO:0003824">
    <property type="term" value="F:catalytic activity"/>
    <property type="evidence" value="ECO:0007669"/>
    <property type="project" value="InterPro"/>
</dbReference>
<dbReference type="Gene3D" id="2.40.33.20">
    <property type="entry name" value="PK beta-barrel domain-like"/>
    <property type="match status" value="1"/>
</dbReference>
<proteinExistence type="predicted"/>
<dbReference type="PANTHER" id="PTHR36930:SF1">
    <property type="entry name" value="MOSC DOMAIN-CONTAINING PROTEIN"/>
    <property type="match status" value="1"/>
</dbReference>
<evidence type="ECO:0000313" key="2">
    <source>
        <dbReference type="EMBL" id="RJF80460.1"/>
    </source>
</evidence>
<evidence type="ECO:0000313" key="3">
    <source>
        <dbReference type="Proteomes" id="UP000284605"/>
    </source>
</evidence>